<keyword evidence="12" id="KW-0460">Magnesium</keyword>
<dbReference type="EC" id="2.7.7.41" evidence="6"/>
<comment type="similarity">
    <text evidence="5">Belongs to the TAM41 family.</text>
</comment>
<protein>
    <recommendedName>
        <fullName evidence="7">Phosphatidate cytidylyltransferase, mitochondrial</fullName>
        <ecNumber evidence="6">2.7.7.41</ecNumber>
    </recommendedName>
    <alternativeName>
        <fullName evidence="18">CDP-diacylglycerol synthase</fullName>
    </alternativeName>
</protein>
<comment type="cofactor">
    <cofactor evidence="1">
        <name>Mg(2+)</name>
        <dbReference type="ChEBI" id="CHEBI:18420"/>
    </cofactor>
</comment>
<keyword evidence="8" id="KW-0444">Lipid biosynthesis</keyword>
<evidence type="ECO:0000256" key="9">
    <source>
        <dbReference type="ARBA" id="ARBA00022679"/>
    </source>
</evidence>
<evidence type="ECO:0000256" key="13">
    <source>
        <dbReference type="ARBA" id="ARBA00023098"/>
    </source>
</evidence>
<evidence type="ECO:0000256" key="18">
    <source>
        <dbReference type="ARBA" id="ARBA00029893"/>
    </source>
</evidence>
<name>A0ABR1VB55_9PEZI</name>
<keyword evidence="15" id="KW-0472">Membrane</keyword>
<dbReference type="EMBL" id="JAQQWM010000004">
    <property type="protein sequence ID" value="KAK8068439.1"/>
    <property type="molecule type" value="Genomic_DNA"/>
</dbReference>
<evidence type="ECO:0000256" key="7">
    <source>
        <dbReference type="ARBA" id="ARBA00018337"/>
    </source>
</evidence>
<evidence type="ECO:0000256" key="5">
    <source>
        <dbReference type="ARBA" id="ARBA00005458"/>
    </source>
</evidence>
<keyword evidence="17" id="KW-1208">Phospholipid metabolism</keyword>
<evidence type="ECO:0000256" key="15">
    <source>
        <dbReference type="ARBA" id="ARBA00023136"/>
    </source>
</evidence>
<keyword evidence="10" id="KW-0548">Nucleotidyltransferase</keyword>
<evidence type="ECO:0000256" key="1">
    <source>
        <dbReference type="ARBA" id="ARBA00001946"/>
    </source>
</evidence>
<evidence type="ECO:0000256" key="8">
    <source>
        <dbReference type="ARBA" id="ARBA00022516"/>
    </source>
</evidence>
<evidence type="ECO:0000256" key="4">
    <source>
        <dbReference type="ARBA" id="ARBA00005189"/>
    </source>
</evidence>
<evidence type="ECO:0000256" key="2">
    <source>
        <dbReference type="ARBA" id="ARBA00004443"/>
    </source>
</evidence>
<dbReference type="Pfam" id="PF09139">
    <property type="entry name" value="Tam41_Mmp37"/>
    <property type="match status" value="1"/>
</dbReference>
<gene>
    <name evidence="20" type="ORF">PG996_007551</name>
</gene>
<keyword evidence="14" id="KW-0496">Mitochondrion</keyword>
<comment type="caution">
    <text evidence="20">The sequence shown here is derived from an EMBL/GenBank/DDBJ whole genome shotgun (WGS) entry which is preliminary data.</text>
</comment>
<comment type="subcellular location">
    <subcellularLocation>
        <location evidence="2">Mitochondrion inner membrane</location>
        <topology evidence="2">Peripheral membrane protein</topology>
        <orientation evidence="2">Matrix side</orientation>
    </subcellularLocation>
</comment>
<evidence type="ECO:0000256" key="14">
    <source>
        <dbReference type="ARBA" id="ARBA00023128"/>
    </source>
</evidence>
<dbReference type="PANTHER" id="PTHR13619:SF0">
    <property type="entry name" value="PHOSPHATIDATE CYTIDYLYLTRANSFERASE, MITOCHONDRIAL"/>
    <property type="match status" value="1"/>
</dbReference>
<evidence type="ECO:0000256" key="19">
    <source>
        <dbReference type="SAM" id="MobiDB-lite"/>
    </source>
</evidence>
<evidence type="ECO:0000256" key="17">
    <source>
        <dbReference type="ARBA" id="ARBA00023264"/>
    </source>
</evidence>
<dbReference type="Proteomes" id="UP001446871">
    <property type="component" value="Unassembled WGS sequence"/>
</dbReference>
<evidence type="ECO:0000256" key="6">
    <source>
        <dbReference type="ARBA" id="ARBA00012487"/>
    </source>
</evidence>
<evidence type="ECO:0000256" key="10">
    <source>
        <dbReference type="ARBA" id="ARBA00022695"/>
    </source>
</evidence>
<dbReference type="PANTHER" id="PTHR13619">
    <property type="entry name" value="PHOSPHATIDATE CYTIDYLYLTRANSFERASE, MITOCHONDRIAL"/>
    <property type="match status" value="1"/>
</dbReference>
<reference evidence="20 21" key="1">
    <citation type="submission" date="2023-01" db="EMBL/GenBank/DDBJ databases">
        <title>Analysis of 21 Apiospora genomes using comparative genomics revels a genus with tremendous synthesis potential of carbohydrate active enzymes and secondary metabolites.</title>
        <authorList>
            <person name="Sorensen T."/>
        </authorList>
    </citation>
    <scope>NUCLEOTIDE SEQUENCE [LARGE SCALE GENOMIC DNA]</scope>
    <source>
        <strain evidence="20 21">CBS 83171</strain>
    </source>
</reference>
<keyword evidence="21" id="KW-1185">Reference proteome</keyword>
<evidence type="ECO:0000313" key="20">
    <source>
        <dbReference type="EMBL" id="KAK8068439.1"/>
    </source>
</evidence>
<evidence type="ECO:0000313" key="21">
    <source>
        <dbReference type="Proteomes" id="UP001446871"/>
    </source>
</evidence>
<evidence type="ECO:0000256" key="12">
    <source>
        <dbReference type="ARBA" id="ARBA00022842"/>
    </source>
</evidence>
<comment type="pathway">
    <text evidence="3">Phospholipid metabolism; CDP-diacylglycerol biosynthesis; CDP-diacylglycerol from sn-glycerol 3-phosphate: step 3/3.</text>
</comment>
<keyword evidence="9" id="KW-0808">Transferase</keyword>
<evidence type="ECO:0000256" key="11">
    <source>
        <dbReference type="ARBA" id="ARBA00022792"/>
    </source>
</evidence>
<dbReference type="InterPro" id="IPR015222">
    <property type="entry name" value="Tam41"/>
</dbReference>
<accession>A0ABR1VB55</accession>
<keyword evidence="16" id="KW-0594">Phospholipid biosynthesis</keyword>
<comment type="pathway">
    <text evidence="4">Lipid metabolism.</text>
</comment>
<evidence type="ECO:0000256" key="16">
    <source>
        <dbReference type="ARBA" id="ARBA00023209"/>
    </source>
</evidence>
<keyword evidence="11" id="KW-0999">Mitochondrion inner membrane</keyword>
<sequence length="377" mass="42036">MQKNELQQRKRACGSYKIRPHPKHYTGIQALFSSKLVTVQGFAKIQYNSTTWKLSAAEGFEPCTLRKKSEDAPVLQAALDLNHPIRPPQGVELRPLHTMYGWCRSQRLCGSVGHAHGRYIAELDGLVEDVYDVVDGIAEEGGPEVTSKRKREEENPTESFEVAQAERVFSNNRFKRLREEHQLPHKIVTEVGTPDSQKSSDRLPSYGDKGVAGGQGGPAKGYGAACTSSMPKKNLRDWNTLYLASRLHKPFKILRDDPPVRMANQINLLDAVRTALLMLPAWYNLSHALAAASSGTAYVLLPPGKGREGIPPNGHFALDEIPYFGSDVERLIRICAQDPNHQEEIYIKNRSTHVVPITLSRRVGRPCLLVLFPTDTN</sequence>
<proteinExistence type="inferred from homology"/>
<feature type="region of interest" description="Disordered" evidence="19">
    <location>
        <begin position="191"/>
        <end position="217"/>
    </location>
</feature>
<keyword evidence="13" id="KW-0443">Lipid metabolism</keyword>
<evidence type="ECO:0000256" key="3">
    <source>
        <dbReference type="ARBA" id="ARBA00005119"/>
    </source>
</evidence>
<organism evidence="20 21">
    <name type="scientific">Apiospora saccharicola</name>
    <dbReference type="NCBI Taxonomy" id="335842"/>
    <lineage>
        <taxon>Eukaryota</taxon>
        <taxon>Fungi</taxon>
        <taxon>Dikarya</taxon>
        <taxon>Ascomycota</taxon>
        <taxon>Pezizomycotina</taxon>
        <taxon>Sordariomycetes</taxon>
        <taxon>Xylariomycetidae</taxon>
        <taxon>Amphisphaeriales</taxon>
        <taxon>Apiosporaceae</taxon>
        <taxon>Apiospora</taxon>
    </lineage>
</organism>